<protein>
    <submittedName>
        <fullName evidence="9">Sugar MFS transporter</fullName>
    </submittedName>
</protein>
<name>A0ABT5VMV3_9BACT</name>
<comment type="function">
    <text evidence="1">Intake of glucose and galactose.</text>
</comment>
<keyword evidence="7 8" id="KW-0472">Membrane</keyword>
<feature type="transmembrane region" description="Helical" evidence="8">
    <location>
        <begin position="283"/>
        <end position="303"/>
    </location>
</feature>
<keyword evidence="10" id="KW-1185">Reference proteome</keyword>
<feature type="transmembrane region" description="Helical" evidence="8">
    <location>
        <begin position="363"/>
        <end position="385"/>
    </location>
</feature>
<feature type="transmembrane region" description="Helical" evidence="8">
    <location>
        <begin position="335"/>
        <end position="356"/>
    </location>
</feature>
<keyword evidence="5 8" id="KW-0812">Transmembrane</keyword>
<dbReference type="InterPro" id="IPR050375">
    <property type="entry name" value="MFS_TsgA-like"/>
</dbReference>
<reference evidence="9 10" key="1">
    <citation type="submission" date="2022-01" db="EMBL/GenBank/DDBJ databases">
        <title>Labilibaculum sp. nov, a marine bacterium isolated from Antarctica.</title>
        <authorList>
            <person name="Dai W."/>
        </authorList>
    </citation>
    <scope>NUCLEOTIDE SEQUENCE [LARGE SCALE GENOMIC DNA]</scope>
    <source>
        <strain evidence="9 10">DW002</strain>
    </source>
</reference>
<sequence length="437" mass="47217">MSTSKSSFKNFILPMIIIGALFFIFGFVTWLNGILIPYLKIACQLTDFQALFVAFAFYIAYTIMALPSAWVLKKTGFKNGMSIGLWVMAIGTMIFIPAAMSRTYGVFLTGLFVMGTGLALLQTASNPYVTVIGPKESAARRISILGICNKFAGAMAPLILAYYILNDGDAFVESLKAMNAAAQTVALDSLAARVINPYIVMTIVLVIMGIGVRMAPLPEIETSEEDKQAENGGDKKNSIMEFPHLILGVFALFFYVGAEVIAGDTIINYGLSLGIELDTAKAFTSYTMVTMVVGYLLGVTLIPKVIDQRFALKVSAILGILFAMGAIFTSGLTSVIFVAMFGLANALVWPAIWPLALSGLGSFINTGSALLVMAISGGAILPLIWGRLSDVFSTQQAYWVVVPCYLFIFFYAVKGYKIRSWKPGSVKSREASTELGK</sequence>
<dbReference type="CDD" id="cd17394">
    <property type="entry name" value="MFS_FucP_like"/>
    <property type="match status" value="1"/>
</dbReference>
<dbReference type="Proteomes" id="UP001528920">
    <property type="component" value="Unassembled WGS sequence"/>
</dbReference>
<dbReference type="InterPro" id="IPR005964">
    <property type="entry name" value="Glc/Gal_transptr_bac"/>
</dbReference>
<evidence type="ECO:0000256" key="6">
    <source>
        <dbReference type="ARBA" id="ARBA00022989"/>
    </source>
</evidence>
<evidence type="ECO:0000256" key="4">
    <source>
        <dbReference type="ARBA" id="ARBA00022475"/>
    </source>
</evidence>
<organism evidence="9 10">
    <name type="scientific">Paralabilibaculum antarcticum</name>
    <dbReference type="NCBI Taxonomy" id="2912572"/>
    <lineage>
        <taxon>Bacteria</taxon>
        <taxon>Pseudomonadati</taxon>
        <taxon>Bacteroidota</taxon>
        <taxon>Bacteroidia</taxon>
        <taxon>Marinilabiliales</taxon>
        <taxon>Marinifilaceae</taxon>
        <taxon>Paralabilibaculum</taxon>
    </lineage>
</organism>
<feature type="transmembrane region" description="Helical" evidence="8">
    <location>
        <begin position="195"/>
        <end position="215"/>
    </location>
</feature>
<evidence type="ECO:0000256" key="1">
    <source>
        <dbReference type="ARBA" id="ARBA00003321"/>
    </source>
</evidence>
<dbReference type="Gene3D" id="1.20.1250.20">
    <property type="entry name" value="MFS general substrate transporter like domains"/>
    <property type="match status" value="2"/>
</dbReference>
<evidence type="ECO:0000256" key="8">
    <source>
        <dbReference type="SAM" id="Phobius"/>
    </source>
</evidence>
<feature type="transmembrane region" description="Helical" evidence="8">
    <location>
        <begin position="397"/>
        <end position="413"/>
    </location>
</feature>
<feature type="transmembrane region" description="Helical" evidence="8">
    <location>
        <begin position="245"/>
        <end position="271"/>
    </location>
</feature>
<keyword evidence="4" id="KW-1003">Cell membrane</keyword>
<feature type="transmembrane region" description="Helical" evidence="8">
    <location>
        <begin position="12"/>
        <end position="36"/>
    </location>
</feature>
<gene>
    <name evidence="9" type="ORF">L3049_02015</name>
</gene>
<comment type="subcellular location">
    <subcellularLocation>
        <location evidence="2">Cell inner membrane</location>
        <topology evidence="2">Multi-pass membrane protein</topology>
    </subcellularLocation>
</comment>
<feature type="transmembrane region" description="Helical" evidence="8">
    <location>
        <begin position="48"/>
        <end position="72"/>
    </location>
</feature>
<dbReference type="NCBIfam" id="TIGR01272">
    <property type="entry name" value="gluP"/>
    <property type="match status" value="1"/>
</dbReference>
<dbReference type="InterPro" id="IPR011701">
    <property type="entry name" value="MFS"/>
</dbReference>
<feature type="transmembrane region" description="Helical" evidence="8">
    <location>
        <begin position="104"/>
        <end position="121"/>
    </location>
</feature>
<evidence type="ECO:0000256" key="5">
    <source>
        <dbReference type="ARBA" id="ARBA00022692"/>
    </source>
</evidence>
<dbReference type="Pfam" id="PF07690">
    <property type="entry name" value="MFS_1"/>
    <property type="match status" value="1"/>
</dbReference>
<feature type="transmembrane region" description="Helical" evidence="8">
    <location>
        <begin position="310"/>
        <end position="329"/>
    </location>
</feature>
<evidence type="ECO:0000256" key="2">
    <source>
        <dbReference type="ARBA" id="ARBA00004429"/>
    </source>
</evidence>
<keyword evidence="6 8" id="KW-1133">Transmembrane helix</keyword>
<feature type="transmembrane region" description="Helical" evidence="8">
    <location>
        <begin position="142"/>
        <end position="165"/>
    </location>
</feature>
<proteinExistence type="inferred from homology"/>
<accession>A0ABT5VMV3</accession>
<dbReference type="PANTHER" id="PTHR43702">
    <property type="entry name" value="L-FUCOSE-PROTON SYMPORTER"/>
    <property type="match status" value="1"/>
</dbReference>
<comment type="similarity">
    <text evidence="3">Belongs to the major facilitator superfamily. FHS transporter (TC 2.A.1.7) family.</text>
</comment>
<evidence type="ECO:0000313" key="9">
    <source>
        <dbReference type="EMBL" id="MDE5416766.1"/>
    </source>
</evidence>
<evidence type="ECO:0000256" key="7">
    <source>
        <dbReference type="ARBA" id="ARBA00023136"/>
    </source>
</evidence>
<comment type="caution">
    <text evidence="9">The sequence shown here is derived from an EMBL/GenBank/DDBJ whole genome shotgun (WGS) entry which is preliminary data.</text>
</comment>
<dbReference type="InterPro" id="IPR036259">
    <property type="entry name" value="MFS_trans_sf"/>
</dbReference>
<dbReference type="EMBL" id="JAKJSC010000001">
    <property type="protein sequence ID" value="MDE5416766.1"/>
    <property type="molecule type" value="Genomic_DNA"/>
</dbReference>
<evidence type="ECO:0000313" key="10">
    <source>
        <dbReference type="Proteomes" id="UP001528920"/>
    </source>
</evidence>
<dbReference type="RefSeq" id="WP_275108105.1">
    <property type="nucleotide sequence ID" value="NZ_JAKJSC010000001.1"/>
</dbReference>
<evidence type="ECO:0000256" key="3">
    <source>
        <dbReference type="ARBA" id="ARBA00009120"/>
    </source>
</evidence>
<dbReference type="SUPFAM" id="SSF103473">
    <property type="entry name" value="MFS general substrate transporter"/>
    <property type="match status" value="1"/>
</dbReference>
<dbReference type="PANTHER" id="PTHR43702:SF12">
    <property type="entry name" value="N-ACETYL GLUCOSAMINE TRANSPORTER NAGP"/>
    <property type="match status" value="1"/>
</dbReference>
<feature type="transmembrane region" description="Helical" evidence="8">
    <location>
        <begin position="79"/>
        <end position="98"/>
    </location>
</feature>